<evidence type="ECO:0000313" key="4">
    <source>
        <dbReference type="Proteomes" id="UP001195483"/>
    </source>
</evidence>
<proteinExistence type="predicted"/>
<name>A0AAE0TEP1_9BIVA</name>
<sequence>MEITTPANVCHQCYFLGIDGAKHFNRTLLSNSSGDEEDSQDYPPTGLDSDEYDEYDEYGDYSEYAINTKNINLLFNIAIITTYVVIFFILSAPYATKVNHYIIACRMEMDMGAFT</sequence>
<keyword evidence="2" id="KW-1133">Transmembrane helix</keyword>
<dbReference type="EMBL" id="JAEAOA010001261">
    <property type="protein sequence ID" value="KAK3609035.1"/>
    <property type="molecule type" value="Genomic_DNA"/>
</dbReference>
<reference evidence="3" key="1">
    <citation type="journal article" date="2021" name="Genome Biol. Evol.">
        <title>A High-Quality Reference Genome for a Parasitic Bivalve with Doubly Uniparental Inheritance (Bivalvia: Unionida).</title>
        <authorList>
            <person name="Smith C.H."/>
        </authorList>
    </citation>
    <scope>NUCLEOTIDE SEQUENCE</scope>
    <source>
        <strain evidence="3">CHS0354</strain>
    </source>
</reference>
<dbReference type="Proteomes" id="UP001195483">
    <property type="component" value="Unassembled WGS sequence"/>
</dbReference>
<keyword evidence="2" id="KW-0812">Transmembrane</keyword>
<feature type="region of interest" description="Disordered" evidence="1">
    <location>
        <begin position="29"/>
        <end position="52"/>
    </location>
</feature>
<keyword evidence="2" id="KW-0472">Membrane</keyword>
<evidence type="ECO:0000256" key="2">
    <source>
        <dbReference type="SAM" id="Phobius"/>
    </source>
</evidence>
<feature type="transmembrane region" description="Helical" evidence="2">
    <location>
        <begin position="73"/>
        <end position="95"/>
    </location>
</feature>
<evidence type="ECO:0000256" key="1">
    <source>
        <dbReference type="SAM" id="MobiDB-lite"/>
    </source>
</evidence>
<protein>
    <submittedName>
        <fullName evidence="3">Uncharacterized protein</fullName>
    </submittedName>
</protein>
<reference evidence="3" key="3">
    <citation type="submission" date="2023-05" db="EMBL/GenBank/DDBJ databases">
        <authorList>
            <person name="Smith C.H."/>
        </authorList>
    </citation>
    <scope>NUCLEOTIDE SEQUENCE</scope>
    <source>
        <strain evidence="3">CHS0354</strain>
        <tissue evidence="3">Mantle</tissue>
    </source>
</reference>
<comment type="caution">
    <text evidence="3">The sequence shown here is derived from an EMBL/GenBank/DDBJ whole genome shotgun (WGS) entry which is preliminary data.</text>
</comment>
<gene>
    <name evidence="3" type="ORF">CHS0354_020700</name>
</gene>
<reference evidence="3" key="2">
    <citation type="journal article" date="2021" name="Genome Biol. Evol.">
        <title>Developing a high-quality reference genome for a parasitic bivalve with doubly uniparental inheritance (Bivalvia: Unionida).</title>
        <authorList>
            <person name="Smith C.H."/>
        </authorList>
    </citation>
    <scope>NUCLEOTIDE SEQUENCE</scope>
    <source>
        <strain evidence="3">CHS0354</strain>
        <tissue evidence="3">Mantle</tissue>
    </source>
</reference>
<accession>A0AAE0TEP1</accession>
<keyword evidence="4" id="KW-1185">Reference proteome</keyword>
<evidence type="ECO:0000313" key="3">
    <source>
        <dbReference type="EMBL" id="KAK3609035.1"/>
    </source>
</evidence>
<dbReference type="AlphaFoldDB" id="A0AAE0TEP1"/>
<organism evidence="3 4">
    <name type="scientific">Potamilus streckersoni</name>
    <dbReference type="NCBI Taxonomy" id="2493646"/>
    <lineage>
        <taxon>Eukaryota</taxon>
        <taxon>Metazoa</taxon>
        <taxon>Spiralia</taxon>
        <taxon>Lophotrochozoa</taxon>
        <taxon>Mollusca</taxon>
        <taxon>Bivalvia</taxon>
        <taxon>Autobranchia</taxon>
        <taxon>Heteroconchia</taxon>
        <taxon>Palaeoheterodonta</taxon>
        <taxon>Unionida</taxon>
        <taxon>Unionoidea</taxon>
        <taxon>Unionidae</taxon>
        <taxon>Ambleminae</taxon>
        <taxon>Lampsilini</taxon>
        <taxon>Potamilus</taxon>
    </lineage>
</organism>